<evidence type="ECO:0000313" key="2">
    <source>
        <dbReference type="EMBL" id="MBB5316200.1"/>
    </source>
</evidence>
<organism evidence="2 3">
    <name type="scientific">Tunturiibacter empetritectus</name>
    <dbReference type="NCBI Taxonomy" id="3069691"/>
    <lineage>
        <taxon>Bacteria</taxon>
        <taxon>Pseudomonadati</taxon>
        <taxon>Acidobacteriota</taxon>
        <taxon>Terriglobia</taxon>
        <taxon>Terriglobales</taxon>
        <taxon>Acidobacteriaceae</taxon>
        <taxon>Tunturiibacter</taxon>
    </lineage>
</organism>
<dbReference type="Gene3D" id="3.30.700.10">
    <property type="entry name" value="Glycoprotein, Type 4 Pilin"/>
    <property type="match status" value="1"/>
</dbReference>
<reference evidence="2" key="1">
    <citation type="submission" date="2020-08" db="EMBL/GenBank/DDBJ databases">
        <title>Genomic Encyclopedia of Type Strains, Phase IV (KMG-V): Genome sequencing to study the core and pangenomes of soil and plant-associated prokaryotes.</title>
        <authorList>
            <person name="Whitman W."/>
        </authorList>
    </citation>
    <scope>NUCLEOTIDE SEQUENCE [LARGE SCALE GENOMIC DNA]</scope>
    <source>
        <strain evidence="2">M8UP27</strain>
    </source>
</reference>
<dbReference type="InterPro" id="IPR012902">
    <property type="entry name" value="N_methyl_site"/>
</dbReference>
<protein>
    <submittedName>
        <fullName evidence="2">Prepilin-type N-terminal cleavage/methylation domain-containing protein</fullName>
    </submittedName>
</protein>
<keyword evidence="3" id="KW-1185">Reference proteome</keyword>
<dbReference type="PANTHER" id="PTHR30093:SF2">
    <property type="entry name" value="TYPE II SECRETION SYSTEM PROTEIN H"/>
    <property type="match status" value="1"/>
</dbReference>
<dbReference type="Pfam" id="PF07963">
    <property type="entry name" value="N_methyl"/>
    <property type="match status" value="1"/>
</dbReference>
<keyword evidence="1" id="KW-1133">Transmembrane helix</keyword>
<dbReference type="InterPro" id="IPR045584">
    <property type="entry name" value="Pilin-like"/>
</dbReference>
<keyword evidence="1" id="KW-0812">Transmembrane</keyword>
<evidence type="ECO:0000313" key="3">
    <source>
        <dbReference type="Proteomes" id="UP000568106"/>
    </source>
</evidence>
<dbReference type="AlphaFoldDB" id="A0A7W8IH74"/>
<gene>
    <name evidence="2" type="ORF">HDF09_000850</name>
</gene>
<dbReference type="PROSITE" id="PS00409">
    <property type="entry name" value="PROKAR_NTER_METHYL"/>
    <property type="match status" value="1"/>
</dbReference>
<keyword evidence="1" id="KW-0472">Membrane</keyword>
<comment type="caution">
    <text evidence="2">The sequence shown here is derived from an EMBL/GenBank/DDBJ whole genome shotgun (WGS) entry which is preliminary data.</text>
</comment>
<dbReference type="SUPFAM" id="SSF54523">
    <property type="entry name" value="Pili subunits"/>
    <property type="match status" value="1"/>
</dbReference>
<dbReference type="NCBIfam" id="TIGR02532">
    <property type="entry name" value="IV_pilin_GFxxxE"/>
    <property type="match status" value="1"/>
</dbReference>
<dbReference type="Proteomes" id="UP000568106">
    <property type="component" value="Unassembled WGS sequence"/>
</dbReference>
<proteinExistence type="predicted"/>
<accession>A0A7W8IH74</accession>
<evidence type="ECO:0000256" key="1">
    <source>
        <dbReference type="SAM" id="Phobius"/>
    </source>
</evidence>
<name>A0A7W8IH74_9BACT</name>
<sequence length="133" mass="13727">MDTAKITGRDMSSGFTLIELLVVIAIIAVLIALLLPAVQKVRNAARDAAAENDLTLIGKAEITYHATSGTYIDSLSALPGLPATIASGQADGHNFSILSSSHTAFKAQSTPTVIGKTGAKTCSIDQTLTITCP</sequence>
<dbReference type="PANTHER" id="PTHR30093">
    <property type="entry name" value="GENERAL SECRETION PATHWAY PROTEIN G"/>
    <property type="match status" value="1"/>
</dbReference>
<dbReference type="EMBL" id="JACHDY010000001">
    <property type="protein sequence ID" value="MBB5316200.1"/>
    <property type="molecule type" value="Genomic_DNA"/>
</dbReference>
<feature type="transmembrane region" description="Helical" evidence="1">
    <location>
        <begin position="20"/>
        <end position="38"/>
    </location>
</feature>